<protein>
    <recommendedName>
        <fullName evidence="13 14">Crossover junction endodeoxyribonuclease RuvC</fullName>
        <ecNumber evidence="13 14">3.1.21.10</ecNumber>
    </recommendedName>
    <alternativeName>
        <fullName evidence="13">Holliday junction nuclease RuvC</fullName>
    </alternativeName>
    <alternativeName>
        <fullName evidence="13">Holliday junction resolvase RuvC</fullName>
    </alternativeName>
</protein>
<feature type="binding site" evidence="13">
    <location>
        <position position="8"/>
    </location>
    <ligand>
        <name>Mg(2+)</name>
        <dbReference type="ChEBI" id="CHEBI:18420"/>
        <label>1</label>
    </ligand>
</feature>
<dbReference type="InterPro" id="IPR012337">
    <property type="entry name" value="RNaseH-like_sf"/>
</dbReference>
<dbReference type="EMBL" id="FXAM01000001">
    <property type="protein sequence ID" value="SMF96813.1"/>
    <property type="molecule type" value="Genomic_DNA"/>
</dbReference>
<keyword evidence="16" id="KW-1185">Reference proteome</keyword>
<feature type="active site" evidence="13">
    <location>
        <position position="139"/>
    </location>
</feature>
<evidence type="ECO:0000256" key="14">
    <source>
        <dbReference type="NCBIfam" id="TIGR00228"/>
    </source>
</evidence>
<dbReference type="Gene3D" id="3.30.420.10">
    <property type="entry name" value="Ribonuclease H-like superfamily/Ribonuclease H"/>
    <property type="match status" value="1"/>
</dbReference>
<evidence type="ECO:0000256" key="13">
    <source>
        <dbReference type="HAMAP-Rule" id="MF_00034"/>
    </source>
</evidence>
<evidence type="ECO:0000256" key="7">
    <source>
        <dbReference type="ARBA" id="ARBA00022801"/>
    </source>
</evidence>
<evidence type="ECO:0000256" key="11">
    <source>
        <dbReference type="ARBA" id="ARBA00023204"/>
    </source>
</evidence>
<dbReference type="SUPFAM" id="SSF53098">
    <property type="entry name" value="Ribonuclease H-like"/>
    <property type="match status" value="1"/>
</dbReference>
<keyword evidence="6 13" id="KW-0227">DNA damage</keyword>
<dbReference type="EC" id="3.1.21.10" evidence="13 14"/>
<dbReference type="InterPro" id="IPR036397">
    <property type="entry name" value="RNaseH_sf"/>
</dbReference>
<evidence type="ECO:0000256" key="5">
    <source>
        <dbReference type="ARBA" id="ARBA00022759"/>
    </source>
</evidence>
<evidence type="ECO:0000256" key="9">
    <source>
        <dbReference type="ARBA" id="ARBA00023125"/>
    </source>
</evidence>
<comment type="catalytic activity">
    <reaction evidence="12 13">
        <text>Endonucleolytic cleavage at a junction such as a reciprocal single-stranded crossover between two homologous DNA duplexes (Holliday junction).</text>
        <dbReference type="EC" id="3.1.21.10"/>
    </reaction>
</comment>
<dbReference type="AlphaFoldDB" id="A0A1Y6D7Q5"/>
<dbReference type="OrthoDB" id="9805499at2"/>
<name>A0A1Y6D7Q5_9GAMM</name>
<sequence length="168" mass="18072">MTSVLGVDPGSRCTGYGIIHDGPKGPVLVTYGTIRTESDNFPERLKQIYDGIYRVAKEFRPQEFAIEQVFMSKNADSALKLGQARGAAICGGLSAGLPVYEYAARAVKLALVGKGSAEKSQVQHMVRAMLGLTEVLPADASDALGVAMCHIHTRQTQKRMALPPGVRR</sequence>
<dbReference type="NCBIfam" id="TIGR00228">
    <property type="entry name" value="ruvC"/>
    <property type="match status" value="1"/>
</dbReference>
<accession>A0A1Y6D7Q5</accession>
<evidence type="ECO:0000313" key="15">
    <source>
        <dbReference type="EMBL" id="SMF96813.1"/>
    </source>
</evidence>
<evidence type="ECO:0000256" key="2">
    <source>
        <dbReference type="ARBA" id="ARBA00022490"/>
    </source>
</evidence>
<comment type="subunit">
    <text evidence="13">Homodimer which binds Holliday junction (HJ) DNA. The HJ becomes 2-fold symmetrical on binding to RuvC with unstacked arms; it has a different conformation from HJ DNA in complex with RuvA. In the full resolvosome a probable DNA-RuvA(4)-RuvB(12)-RuvC(2) complex forms which resolves the HJ.</text>
</comment>
<dbReference type="Proteomes" id="UP000192923">
    <property type="component" value="Unassembled WGS sequence"/>
</dbReference>
<dbReference type="CDD" id="cd16962">
    <property type="entry name" value="RuvC"/>
    <property type="match status" value="1"/>
</dbReference>
<organism evidence="15 16">
    <name type="scientific">Methylomagnum ishizawai</name>
    <dbReference type="NCBI Taxonomy" id="1760988"/>
    <lineage>
        <taxon>Bacteria</taxon>
        <taxon>Pseudomonadati</taxon>
        <taxon>Pseudomonadota</taxon>
        <taxon>Gammaproteobacteria</taxon>
        <taxon>Methylococcales</taxon>
        <taxon>Methylococcaceae</taxon>
        <taxon>Methylomagnum</taxon>
    </lineage>
</organism>
<comment type="similarity">
    <text evidence="1 13">Belongs to the RuvC family.</text>
</comment>
<dbReference type="InterPro" id="IPR002176">
    <property type="entry name" value="X-over_junc_endoDNase_RuvC"/>
</dbReference>
<evidence type="ECO:0000256" key="3">
    <source>
        <dbReference type="ARBA" id="ARBA00022722"/>
    </source>
</evidence>
<dbReference type="GO" id="GO:0003677">
    <property type="term" value="F:DNA binding"/>
    <property type="evidence" value="ECO:0007669"/>
    <property type="project" value="UniProtKB-KW"/>
</dbReference>
<keyword evidence="8 13" id="KW-0460">Magnesium</keyword>
<keyword evidence="3 13" id="KW-0540">Nuclease</keyword>
<dbReference type="PRINTS" id="PR00696">
    <property type="entry name" value="RSOLVASERUVC"/>
</dbReference>
<keyword evidence="2 13" id="KW-0963">Cytoplasm</keyword>
<feature type="binding site" evidence="13">
    <location>
        <position position="67"/>
    </location>
    <ligand>
        <name>Mg(2+)</name>
        <dbReference type="ChEBI" id="CHEBI:18420"/>
        <label>2</label>
    </ligand>
</feature>
<dbReference type="GO" id="GO:0006310">
    <property type="term" value="P:DNA recombination"/>
    <property type="evidence" value="ECO:0007669"/>
    <property type="project" value="UniProtKB-UniRule"/>
</dbReference>
<dbReference type="GO" id="GO:0005737">
    <property type="term" value="C:cytoplasm"/>
    <property type="evidence" value="ECO:0007669"/>
    <property type="project" value="UniProtKB-SubCell"/>
</dbReference>
<dbReference type="PANTHER" id="PTHR30194">
    <property type="entry name" value="CROSSOVER JUNCTION ENDODEOXYRIBONUCLEASE RUVC"/>
    <property type="match status" value="1"/>
</dbReference>
<evidence type="ECO:0000256" key="1">
    <source>
        <dbReference type="ARBA" id="ARBA00009518"/>
    </source>
</evidence>
<reference evidence="15 16" key="1">
    <citation type="submission" date="2016-12" db="EMBL/GenBank/DDBJ databases">
        <authorList>
            <person name="Song W.-J."/>
            <person name="Kurnit D.M."/>
        </authorList>
    </citation>
    <scope>NUCLEOTIDE SEQUENCE [LARGE SCALE GENOMIC DNA]</scope>
    <source>
        <strain evidence="15 16">175</strain>
    </source>
</reference>
<dbReference type="Pfam" id="PF02075">
    <property type="entry name" value="RuvC"/>
    <property type="match status" value="1"/>
</dbReference>
<dbReference type="GO" id="GO:0006281">
    <property type="term" value="P:DNA repair"/>
    <property type="evidence" value="ECO:0007669"/>
    <property type="project" value="UniProtKB-UniRule"/>
</dbReference>
<dbReference type="PANTHER" id="PTHR30194:SF3">
    <property type="entry name" value="CROSSOVER JUNCTION ENDODEOXYRIBONUCLEASE RUVC"/>
    <property type="match status" value="1"/>
</dbReference>
<dbReference type="InterPro" id="IPR020563">
    <property type="entry name" value="X-over_junc_endoDNase_Mg_BS"/>
</dbReference>
<dbReference type="GO" id="GO:0000287">
    <property type="term" value="F:magnesium ion binding"/>
    <property type="evidence" value="ECO:0007669"/>
    <property type="project" value="UniProtKB-UniRule"/>
</dbReference>
<comment type="function">
    <text evidence="13">The RuvA-RuvB-RuvC complex processes Holliday junction (HJ) DNA during genetic recombination and DNA repair. Endonuclease that resolves HJ intermediates. Cleaves cruciform DNA by making single-stranded nicks across the HJ at symmetrical positions within the homologous arms, yielding a 5'-phosphate and a 3'-hydroxyl group; requires a central core of homology in the junction. The consensus cleavage sequence is 5'-(A/T)TT(C/G)-3'. Cleavage occurs on the 3'-side of the TT dinucleotide at the point of strand exchange. HJ branch migration catalyzed by RuvA-RuvB allows RuvC to scan DNA until it finds its consensus sequence, where it cleaves and resolves the cruciform DNA.</text>
</comment>
<evidence type="ECO:0000256" key="8">
    <source>
        <dbReference type="ARBA" id="ARBA00022842"/>
    </source>
</evidence>
<gene>
    <name evidence="13" type="primary">ruvC</name>
    <name evidence="15" type="ORF">SAMN02949497_4222</name>
</gene>
<evidence type="ECO:0000256" key="12">
    <source>
        <dbReference type="ARBA" id="ARBA00029354"/>
    </source>
</evidence>
<keyword evidence="4 13" id="KW-0479">Metal-binding</keyword>
<comment type="subcellular location">
    <subcellularLocation>
        <location evidence="13">Cytoplasm</location>
    </subcellularLocation>
</comment>
<feature type="active site" evidence="13">
    <location>
        <position position="8"/>
    </location>
</feature>
<keyword evidence="9 13" id="KW-0238">DNA-binding</keyword>
<keyword evidence="10 13" id="KW-0233">DNA recombination</keyword>
<feature type="active site" evidence="13">
    <location>
        <position position="67"/>
    </location>
</feature>
<keyword evidence="7 13" id="KW-0378">Hydrolase</keyword>
<evidence type="ECO:0000256" key="6">
    <source>
        <dbReference type="ARBA" id="ARBA00022763"/>
    </source>
</evidence>
<keyword evidence="5 13" id="KW-0255">Endonuclease</keyword>
<proteinExistence type="inferred from homology"/>
<keyword evidence="11 13" id="KW-0234">DNA repair</keyword>
<dbReference type="FunFam" id="3.30.420.10:FF:000002">
    <property type="entry name" value="Crossover junction endodeoxyribonuclease RuvC"/>
    <property type="match status" value="1"/>
</dbReference>
<dbReference type="GO" id="GO:0008821">
    <property type="term" value="F:crossover junction DNA endonuclease activity"/>
    <property type="evidence" value="ECO:0007669"/>
    <property type="project" value="UniProtKB-UniRule"/>
</dbReference>
<dbReference type="PROSITE" id="PS01321">
    <property type="entry name" value="RUVC"/>
    <property type="match status" value="1"/>
</dbReference>
<dbReference type="GO" id="GO:0048476">
    <property type="term" value="C:Holliday junction resolvase complex"/>
    <property type="evidence" value="ECO:0007669"/>
    <property type="project" value="UniProtKB-UniRule"/>
</dbReference>
<evidence type="ECO:0000313" key="16">
    <source>
        <dbReference type="Proteomes" id="UP000192923"/>
    </source>
</evidence>
<comment type="cofactor">
    <cofactor evidence="13">
        <name>Mg(2+)</name>
        <dbReference type="ChEBI" id="CHEBI:18420"/>
    </cofactor>
    <text evidence="13">Binds 2 Mg(2+) ion per subunit.</text>
</comment>
<feature type="binding site" evidence="13">
    <location>
        <position position="139"/>
    </location>
    <ligand>
        <name>Mg(2+)</name>
        <dbReference type="ChEBI" id="CHEBI:18420"/>
        <label>1</label>
    </ligand>
</feature>
<evidence type="ECO:0000256" key="4">
    <source>
        <dbReference type="ARBA" id="ARBA00022723"/>
    </source>
</evidence>
<dbReference type="STRING" id="1760988.SAMN02949497_4222"/>
<dbReference type="HAMAP" id="MF_00034">
    <property type="entry name" value="RuvC"/>
    <property type="match status" value="1"/>
</dbReference>
<evidence type="ECO:0000256" key="10">
    <source>
        <dbReference type="ARBA" id="ARBA00023172"/>
    </source>
</evidence>
<dbReference type="RefSeq" id="WP_085215670.1">
    <property type="nucleotide sequence ID" value="NZ_FXAM01000001.1"/>
</dbReference>